<feature type="transmembrane region" description="Helical" evidence="5">
    <location>
        <begin position="6"/>
        <end position="26"/>
    </location>
</feature>
<dbReference type="InterPro" id="IPR008756">
    <property type="entry name" value="Peptidase_M56"/>
</dbReference>
<feature type="domain" description="TonB C-terminal" evidence="6">
    <location>
        <begin position="429"/>
        <end position="524"/>
    </location>
</feature>
<feature type="transmembrane region" description="Helical" evidence="5">
    <location>
        <begin position="89"/>
        <end position="106"/>
    </location>
</feature>
<feature type="transmembrane region" description="Helical" evidence="5">
    <location>
        <begin position="275"/>
        <end position="295"/>
    </location>
</feature>
<gene>
    <name evidence="7" type="ORF">FHW12_003939</name>
</gene>
<evidence type="ECO:0000313" key="7">
    <source>
        <dbReference type="EMBL" id="MBA8889693.1"/>
    </source>
</evidence>
<evidence type="ECO:0000256" key="5">
    <source>
        <dbReference type="SAM" id="Phobius"/>
    </source>
</evidence>
<comment type="subcellular location">
    <subcellularLocation>
        <location evidence="1">Membrane</location>
        <topology evidence="1">Single-pass membrane protein</topology>
    </subcellularLocation>
</comment>
<accession>A0A839F3S3</accession>
<proteinExistence type="predicted"/>
<dbReference type="GO" id="GO:0055085">
    <property type="term" value="P:transmembrane transport"/>
    <property type="evidence" value="ECO:0007669"/>
    <property type="project" value="InterPro"/>
</dbReference>
<dbReference type="GO" id="GO:0016020">
    <property type="term" value="C:membrane"/>
    <property type="evidence" value="ECO:0007669"/>
    <property type="project" value="UniProtKB-SubCell"/>
</dbReference>
<evidence type="ECO:0000256" key="1">
    <source>
        <dbReference type="ARBA" id="ARBA00004167"/>
    </source>
</evidence>
<dbReference type="SUPFAM" id="SSF74653">
    <property type="entry name" value="TolA/TonB C-terminal domain"/>
    <property type="match status" value="1"/>
</dbReference>
<dbReference type="EMBL" id="JACGXL010000007">
    <property type="protein sequence ID" value="MBA8889693.1"/>
    <property type="molecule type" value="Genomic_DNA"/>
</dbReference>
<dbReference type="PANTHER" id="PTHR34978:SF3">
    <property type="entry name" value="SLR0241 PROTEIN"/>
    <property type="match status" value="1"/>
</dbReference>
<evidence type="ECO:0000256" key="4">
    <source>
        <dbReference type="ARBA" id="ARBA00023136"/>
    </source>
</evidence>
<dbReference type="NCBIfam" id="TIGR01352">
    <property type="entry name" value="tonB_Cterm"/>
    <property type="match status" value="1"/>
</dbReference>
<keyword evidence="3 5" id="KW-1133">Transmembrane helix</keyword>
<keyword evidence="4 5" id="KW-0472">Membrane</keyword>
<comment type="caution">
    <text evidence="7">The sequence shown here is derived from an EMBL/GenBank/DDBJ whole genome shotgun (WGS) entry which is preliminary data.</text>
</comment>
<dbReference type="AlphaFoldDB" id="A0A839F3S3"/>
<dbReference type="RefSeq" id="WP_182532723.1">
    <property type="nucleotide sequence ID" value="NZ_JACGXL010000007.1"/>
</dbReference>
<keyword evidence="2 5" id="KW-0812">Transmembrane</keyword>
<dbReference type="PANTHER" id="PTHR34978">
    <property type="entry name" value="POSSIBLE SENSOR-TRANSDUCER PROTEIN BLAR"/>
    <property type="match status" value="1"/>
</dbReference>
<dbReference type="InterPro" id="IPR006260">
    <property type="entry name" value="TonB/TolA_C"/>
</dbReference>
<dbReference type="Gene3D" id="3.30.1150.10">
    <property type="match status" value="1"/>
</dbReference>
<dbReference type="InterPro" id="IPR037682">
    <property type="entry name" value="TonB_C"/>
</dbReference>
<evidence type="ECO:0000313" key="8">
    <source>
        <dbReference type="Proteomes" id="UP000550401"/>
    </source>
</evidence>
<name>A0A839F3S3_9GAMM</name>
<dbReference type="Proteomes" id="UP000550401">
    <property type="component" value="Unassembled WGS sequence"/>
</dbReference>
<organism evidence="7 8">
    <name type="scientific">Dokdonella fugitiva</name>
    <dbReference type="NCBI Taxonomy" id="328517"/>
    <lineage>
        <taxon>Bacteria</taxon>
        <taxon>Pseudomonadati</taxon>
        <taxon>Pseudomonadota</taxon>
        <taxon>Gammaproteobacteria</taxon>
        <taxon>Lysobacterales</taxon>
        <taxon>Rhodanobacteraceae</taxon>
        <taxon>Dokdonella</taxon>
    </lineage>
</organism>
<dbReference type="InterPro" id="IPR052173">
    <property type="entry name" value="Beta-lactam_resp_regulator"/>
</dbReference>
<dbReference type="PROSITE" id="PS52015">
    <property type="entry name" value="TONB_CTD"/>
    <property type="match status" value="1"/>
</dbReference>
<keyword evidence="8" id="KW-1185">Reference proteome</keyword>
<protein>
    <submittedName>
        <fullName evidence="7">TonB family protein</fullName>
    </submittedName>
</protein>
<evidence type="ECO:0000256" key="2">
    <source>
        <dbReference type="ARBA" id="ARBA00022692"/>
    </source>
</evidence>
<evidence type="ECO:0000256" key="3">
    <source>
        <dbReference type="ARBA" id="ARBA00022989"/>
    </source>
</evidence>
<feature type="transmembrane region" description="Helical" evidence="5">
    <location>
        <begin position="38"/>
        <end position="59"/>
    </location>
</feature>
<dbReference type="Pfam" id="PF05569">
    <property type="entry name" value="Peptidase_M56"/>
    <property type="match status" value="1"/>
</dbReference>
<dbReference type="CDD" id="cd07341">
    <property type="entry name" value="M56_BlaR1_MecR1_like"/>
    <property type="match status" value="1"/>
</dbReference>
<sequence>MAVDAWQIASHLVLVATLACLGVLAVRGLLRRRFGARAAYACWLAVPCAMASALLPAPVASPVRALLPLQRIVGDAAPVMVAPFDARPWLAAAWLLGALATAAVFVSQQRRYVRSLGRLRRLGRHVVRSPSNAGGPALVGAWRPRIVVPADFNARYGARERALILAHERVHLARGDALANAAIAVLRCFAWFDPVIHWAAARFRHDQELACDAVVIERFPEARAAYADAMLKTQLAEQARQELRLPAGCRWPSRHPFTERILMLGQVRPSRARRAVGLTLVAAFGLAGAFATWAAQAPRPTRTAHVAGTQVDARLDVAVEGETLSQLRLVGALGQSFAVDSSDAAHPWHAEFVADSVRGGIELAATITRDGAVVAQPVIVVAEGEPGSIQVGRRGEPGYFRLDATLFLRAPGWRADGDATAGDAAADRAASEDISYRVNYPPAYPPAAIAARQSGHVDLRVAVDAQGHPRSADVARADPPEAATAFGDASVAAVMKWSFNPALEHGRAVAGEVMVPIDFRLDDD</sequence>
<evidence type="ECO:0000259" key="6">
    <source>
        <dbReference type="PROSITE" id="PS52015"/>
    </source>
</evidence>
<dbReference type="Pfam" id="PF03544">
    <property type="entry name" value="TonB_C"/>
    <property type="match status" value="1"/>
</dbReference>
<reference evidence="7 8" key="1">
    <citation type="submission" date="2020-07" db="EMBL/GenBank/DDBJ databases">
        <title>Genomic Encyclopedia of Type Strains, Phase IV (KMG-V): Genome sequencing to study the core and pangenomes of soil and plant-associated prokaryotes.</title>
        <authorList>
            <person name="Whitman W."/>
        </authorList>
    </citation>
    <scope>NUCLEOTIDE SEQUENCE [LARGE SCALE GENOMIC DNA]</scope>
    <source>
        <strain evidence="7 8">RH2WT43</strain>
    </source>
</reference>